<dbReference type="PANTHER" id="PTHR43415:SF3">
    <property type="entry name" value="GNAT-FAMILY ACETYLTRANSFERASE"/>
    <property type="match status" value="1"/>
</dbReference>
<accession>A0A5D0CKM5</accession>
<dbReference type="RefSeq" id="WP_148457939.1">
    <property type="nucleotide sequence ID" value="NZ_VSDO01000006.1"/>
</dbReference>
<dbReference type="InterPro" id="IPR016181">
    <property type="entry name" value="Acyl_CoA_acyltransferase"/>
</dbReference>
<evidence type="ECO:0000259" key="1">
    <source>
        <dbReference type="PROSITE" id="PS51186"/>
    </source>
</evidence>
<dbReference type="SUPFAM" id="SSF55729">
    <property type="entry name" value="Acyl-CoA N-acyltransferases (Nat)"/>
    <property type="match status" value="1"/>
</dbReference>
<dbReference type="Proteomes" id="UP000325218">
    <property type="component" value="Unassembled WGS sequence"/>
</dbReference>
<dbReference type="CDD" id="cd04301">
    <property type="entry name" value="NAT_SF"/>
    <property type="match status" value="1"/>
</dbReference>
<proteinExistence type="predicted"/>
<feature type="domain" description="N-acetyltransferase" evidence="1">
    <location>
        <begin position="6"/>
        <end position="164"/>
    </location>
</feature>
<dbReference type="PROSITE" id="PS51186">
    <property type="entry name" value="GNAT"/>
    <property type="match status" value="1"/>
</dbReference>
<name>A0A5D0CKM5_9BACL</name>
<comment type="caution">
    <text evidence="2">The sequence shown here is derived from an EMBL/GenBank/DDBJ whole genome shotgun (WGS) entry which is preliminary data.</text>
</comment>
<dbReference type="GO" id="GO:0016747">
    <property type="term" value="F:acyltransferase activity, transferring groups other than amino-acyl groups"/>
    <property type="evidence" value="ECO:0007669"/>
    <property type="project" value="InterPro"/>
</dbReference>
<protein>
    <submittedName>
        <fullName evidence="2">GNAT family N-acetyltransferase</fullName>
    </submittedName>
</protein>
<evidence type="ECO:0000313" key="3">
    <source>
        <dbReference type="Proteomes" id="UP000325218"/>
    </source>
</evidence>
<sequence length="177" mass="20824">MSEQQVTLRPFEKEDIKELQRWTNDPVSIAMAGRIPKTLEQIEQEVEKKRRKGDFLMAIENKENRLIGWVFLRDIEPEHGRACIGILLAPEARGQGYGKPAMEQMIEWGFQQLRLNKIYLTTRGVNERAIALYKKIGFVVEGQLRKHAFINGEYFDTYMMGLLESEWRQRVSNEHRQ</sequence>
<dbReference type="Pfam" id="PF13302">
    <property type="entry name" value="Acetyltransf_3"/>
    <property type="match status" value="1"/>
</dbReference>
<dbReference type="InterPro" id="IPR000182">
    <property type="entry name" value="GNAT_dom"/>
</dbReference>
<dbReference type="EMBL" id="VSDO01000006">
    <property type="protein sequence ID" value="TYA10371.1"/>
    <property type="molecule type" value="Genomic_DNA"/>
</dbReference>
<organism evidence="2 3">
    <name type="scientific">Paenibacillus faecis</name>
    <dbReference type="NCBI Taxonomy" id="862114"/>
    <lineage>
        <taxon>Bacteria</taxon>
        <taxon>Bacillati</taxon>
        <taxon>Bacillota</taxon>
        <taxon>Bacilli</taxon>
        <taxon>Bacillales</taxon>
        <taxon>Paenibacillaceae</taxon>
        <taxon>Paenibacillus</taxon>
    </lineage>
</organism>
<gene>
    <name evidence="2" type="ORF">FRY98_27750</name>
</gene>
<dbReference type="Gene3D" id="3.40.630.30">
    <property type="match status" value="1"/>
</dbReference>
<evidence type="ECO:0000313" key="2">
    <source>
        <dbReference type="EMBL" id="TYA10371.1"/>
    </source>
</evidence>
<dbReference type="PANTHER" id="PTHR43415">
    <property type="entry name" value="SPERMIDINE N(1)-ACETYLTRANSFERASE"/>
    <property type="match status" value="1"/>
</dbReference>
<keyword evidence="2" id="KW-0808">Transferase</keyword>
<dbReference type="OrthoDB" id="9795206at2"/>
<keyword evidence="3" id="KW-1185">Reference proteome</keyword>
<reference evidence="2 3" key="1">
    <citation type="submission" date="2019-08" db="EMBL/GenBank/DDBJ databases">
        <title>Genome sequencing of Paenibacillus faecis DSM 23593(T).</title>
        <authorList>
            <person name="Kook J.-K."/>
            <person name="Park S.-N."/>
            <person name="Lim Y.K."/>
        </authorList>
    </citation>
    <scope>NUCLEOTIDE SEQUENCE [LARGE SCALE GENOMIC DNA]</scope>
    <source>
        <strain evidence="2 3">DSM 23593</strain>
    </source>
</reference>
<dbReference type="AlphaFoldDB" id="A0A5D0CKM5"/>